<gene>
    <name evidence="7" type="ORF">SAMN04490178_103186</name>
</gene>
<evidence type="ECO:0000256" key="2">
    <source>
        <dbReference type="ARBA" id="ARBA00023002"/>
    </source>
</evidence>
<protein>
    <submittedName>
        <fullName evidence="7">D-lactate dehydrogenase</fullName>
    </submittedName>
</protein>
<dbReference type="GO" id="GO:0051287">
    <property type="term" value="F:NAD binding"/>
    <property type="evidence" value="ECO:0007669"/>
    <property type="project" value="InterPro"/>
</dbReference>
<dbReference type="PANTHER" id="PTHR43026:SF1">
    <property type="entry name" value="2-HYDROXYACID DEHYDROGENASE HOMOLOG 1-RELATED"/>
    <property type="match status" value="1"/>
</dbReference>
<keyword evidence="8" id="KW-1185">Reference proteome</keyword>
<dbReference type="RefSeq" id="WP_177173457.1">
    <property type="nucleotide sequence ID" value="NZ_FODY01000003.1"/>
</dbReference>
<keyword evidence="3" id="KW-0520">NAD</keyword>
<dbReference type="SUPFAM" id="SSF52283">
    <property type="entry name" value="Formate/glycerate dehydrogenase catalytic domain-like"/>
    <property type="match status" value="1"/>
</dbReference>
<accession>A0A1H8R6T9</accession>
<dbReference type="PROSITE" id="PS00065">
    <property type="entry name" value="D_2_HYDROXYACID_DH_1"/>
    <property type="match status" value="1"/>
</dbReference>
<dbReference type="EMBL" id="FODY01000003">
    <property type="protein sequence ID" value="SEO62175.1"/>
    <property type="molecule type" value="Genomic_DNA"/>
</dbReference>
<keyword evidence="2 4" id="KW-0560">Oxidoreductase</keyword>
<proteinExistence type="inferred from homology"/>
<dbReference type="AlphaFoldDB" id="A0A1H8R6T9"/>
<dbReference type="SUPFAM" id="SSF51735">
    <property type="entry name" value="NAD(P)-binding Rossmann-fold domains"/>
    <property type="match status" value="1"/>
</dbReference>
<dbReference type="Proteomes" id="UP000198847">
    <property type="component" value="Unassembled WGS sequence"/>
</dbReference>
<organism evidence="7 8">
    <name type="scientific">Propionispora vibrioides</name>
    <dbReference type="NCBI Taxonomy" id="112903"/>
    <lineage>
        <taxon>Bacteria</taxon>
        <taxon>Bacillati</taxon>
        <taxon>Bacillota</taxon>
        <taxon>Negativicutes</taxon>
        <taxon>Selenomonadales</taxon>
        <taxon>Sporomusaceae</taxon>
        <taxon>Propionispora</taxon>
    </lineage>
</organism>
<evidence type="ECO:0000313" key="7">
    <source>
        <dbReference type="EMBL" id="SEO62175.1"/>
    </source>
</evidence>
<feature type="domain" description="D-isomer specific 2-hydroxyacid dehydrogenase NAD-binding" evidence="6">
    <location>
        <begin position="109"/>
        <end position="303"/>
    </location>
</feature>
<dbReference type="GO" id="GO:0008720">
    <property type="term" value="F:D-lactate dehydrogenase (NAD+) activity"/>
    <property type="evidence" value="ECO:0007669"/>
    <property type="project" value="TreeGrafter"/>
</dbReference>
<dbReference type="STRING" id="112903.SAMN04490178_103186"/>
<dbReference type="InterPro" id="IPR006139">
    <property type="entry name" value="D-isomer_2_OHA_DH_cat_dom"/>
</dbReference>
<evidence type="ECO:0000313" key="8">
    <source>
        <dbReference type="Proteomes" id="UP000198847"/>
    </source>
</evidence>
<dbReference type="Pfam" id="PF00389">
    <property type="entry name" value="2-Hacid_dh"/>
    <property type="match status" value="1"/>
</dbReference>
<dbReference type="InterPro" id="IPR036291">
    <property type="entry name" value="NAD(P)-bd_dom_sf"/>
</dbReference>
<dbReference type="PROSITE" id="PS00671">
    <property type="entry name" value="D_2_HYDROXYACID_DH_3"/>
    <property type="match status" value="1"/>
</dbReference>
<evidence type="ECO:0000259" key="6">
    <source>
        <dbReference type="Pfam" id="PF02826"/>
    </source>
</evidence>
<feature type="domain" description="D-isomer specific 2-hydroxyacid dehydrogenase catalytic" evidence="5">
    <location>
        <begin position="16"/>
        <end position="329"/>
    </location>
</feature>
<dbReference type="InterPro" id="IPR029753">
    <property type="entry name" value="D-isomer_DH_CS"/>
</dbReference>
<evidence type="ECO:0000256" key="4">
    <source>
        <dbReference type="RuleBase" id="RU003719"/>
    </source>
</evidence>
<evidence type="ECO:0000256" key="3">
    <source>
        <dbReference type="ARBA" id="ARBA00023027"/>
    </source>
</evidence>
<name>A0A1H8R6T9_9FIRM</name>
<sequence>MTVRKIAFFECDKKRKEFYSRNLPGVELLFYAETLGQQHIPAIKDCEIISVINYSPVTEKIIEQLTGTRLIALGCTGFVNVDVRACARQGILVANTPGYSDDAVAEHTVALMLMLLRHAHTAFLQARDNNFSWQGLRGRTLRGKTLGIIGTGKIGLKVIELANAFGMRVLAYSRRQRTDEAERLGFAYADLATVLAESDILSLHLAASPETFHLFNQDKISHCKPGAVLINTSRGEICDTRALLWGLEEGILRGVALDVLEEEKLCQDSRLLTPELTGAQLETYALNQRLLRHKNVLITPHIGWFTEEAIASMLAVHLETLQAFINGTPIHLITP</sequence>
<dbReference type="PANTHER" id="PTHR43026">
    <property type="entry name" value="2-HYDROXYACID DEHYDROGENASE HOMOLOG 1-RELATED"/>
    <property type="match status" value="1"/>
</dbReference>
<dbReference type="InterPro" id="IPR058205">
    <property type="entry name" value="D-LDH-like"/>
</dbReference>
<reference evidence="7 8" key="1">
    <citation type="submission" date="2016-10" db="EMBL/GenBank/DDBJ databases">
        <authorList>
            <person name="de Groot N.N."/>
        </authorList>
    </citation>
    <scope>NUCLEOTIDE SEQUENCE [LARGE SCALE GENOMIC DNA]</scope>
    <source>
        <strain evidence="7 8">DSM 13305</strain>
    </source>
</reference>
<evidence type="ECO:0000259" key="5">
    <source>
        <dbReference type="Pfam" id="PF00389"/>
    </source>
</evidence>
<dbReference type="InterPro" id="IPR006140">
    <property type="entry name" value="D-isomer_DH_NAD-bd"/>
</dbReference>
<dbReference type="InterPro" id="IPR029752">
    <property type="entry name" value="D-isomer_DH_CS1"/>
</dbReference>
<dbReference type="Gene3D" id="3.40.50.720">
    <property type="entry name" value="NAD(P)-binding Rossmann-like Domain"/>
    <property type="match status" value="2"/>
</dbReference>
<evidence type="ECO:0000256" key="1">
    <source>
        <dbReference type="ARBA" id="ARBA00005854"/>
    </source>
</evidence>
<comment type="similarity">
    <text evidence="1 4">Belongs to the D-isomer specific 2-hydroxyacid dehydrogenase family.</text>
</comment>
<dbReference type="Pfam" id="PF02826">
    <property type="entry name" value="2-Hacid_dh_C"/>
    <property type="match status" value="1"/>
</dbReference>